<dbReference type="Pfam" id="PF17196">
    <property type="entry name" value="DUF5133"/>
    <property type="match status" value="1"/>
</dbReference>
<dbReference type="Proteomes" id="UP000187191">
    <property type="component" value="Chromosome"/>
</dbReference>
<organism evidence="2 4">
    <name type="scientific">Streptomyces alfalfae</name>
    <dbReference type="NCBI Taxonomy" id="1642299"/>
    <lineage>
        <taxon>Bacteria</taxon>
        <taxon>Bacillati</taxon>
        <taxon>Actinomycetota</taxon>
        <taxon>Actinomycetes</taxon>
        <taxon>Kitasatosporales</taxon>
        <taxon>Streptomycetaceae</taxon>
        <taxon>Streptomyces</taxon>
    </lineage>
</organism>
<dbReference type="InterPro" id="IPR033457">
    <property type="entry name" value="DUF5133"/>
</dbReference>
<evidence type="ECO:0000313" key="1">
    <source>
        <dbReference type="EMBL" id="APY84710.1"/>
    </source>
</evidence>
<protein>
    <submittedName>
        <fullName evidence="2">DUF5133 domain-containing protein</fullName>
    </submittedName>
</protein>
<dbReference type="EMBL" id="CP015588">
    <property type="protein sequence ID" value="APY84710.1"/>
    <property type="molecule type" value="Genomic_DNA"/>
</dbReference>
<accession>A0A1P8TAQ3</accession>
<dbReference type="OrthoDB" id="4320263at2"/>
<reference evidence="1 3" key="1">
    <citation type="submission" date="2016-05" db="EMBL/GenBank/DDBJ databases">
        <authorList>
            <person name="Gu J."/>
        </authorList>
    </citation>
    <scope>NUCLEOTIDE SEQUENCE [LARGE SCALE GENOMIC DNA]</scope>
    <source>
        <strain evidence="1 3">ACCC40021</strain>
    </source>
</reference>
<dbReference type="AlphaFoldDB" id="A0A1P8TAQ3"/>
<dbReference type="KEGG" id="ssia:A7J05_02120"/>
<gene>
    <name evidence="1" type="ORF">A7J05_02120</name>
    <name evidence="2" type="ORF">I8755_36185</name>
</gene>
<dbReference type="Proteomes" id="UP000596130">
    <property type="component" value="Chromosome"/>
</dbReference>
<dbReference type="RefSeq" id="WP_076682299.1">
    <property type="nucleotide sequence ID" value="NZ_CP015588.1"/>
</dbReference>
<sequence length="75" mass="8197">MLRPHPTFLYNLLETHAELRDLQAREDSADVRRRLEDVSYTLCVSTGTRTPEAALAAAKALLAGVTSQDDSLLAA</sequence>
<evidence type="ECO:0000313" key="4">
    <source>
        <dbReference type="Proteomes" id="UP000596130"/>
    </source>
</evidence>
<evidence type="ECO:0000313" key="3">
    <source>
        <dbReference type="Proteomes" id="UP000187191"/>
    </source>
</evidence>
<dbReference type="EMBL" id="CP065959">
    <property type="protein sequence ID" value="QQC93171.1"/>
    <property type="molecule type" value="Genomic_DNA"/>
</dbReference>
<evidence type="ECO:0000313" key="2">
    <source>
        <dbReference type="EMBL" id="QQC93171.1"/>
    </source>
</evidence>
<reference evidence="2 4" key="2">
    <citation type="submission" date="2020-12" db="EMBL/GenBank/DDBJ databases">
        <title>Identification and biosynthesis of polyene macrolides produced by Streptomyces alfalfae Men-myco-93-63.</title>
        <authorList>
            <person name="Liu D."/>
            <person name="Li Y."/>
            <person name="Liu L."/>
            <person name="Han X."/>
            <person name="Shen F."/>
        </authorList>
    </citation>
    <scope>NUCLEOTIDE SEQUENCE [LARGE SCALE GENOMIC DNA]</scope>
    <source>
        <strain evidence="2 4">Men-myco-93-63</strain>
    </source>
</reference>
<proteinExistence type="predicted"/>
<keyword evidence="3" id="KW-1185">Reference proteome</keyword>
<name>A0A1P8TAQ3_9ACTN</name>